<dbReference type="Proteomes" id="UP001055172">
    <property type="component" value="Unassembled WGS sequence"/>
</dbReference>
<feature type="region of interest" description="Disordered" evidence="1">
    <location>
        <begin position="133"/>
        <end position="152"/>
    </location>
</feature>
<reference evidence="2 3" key="1">
    <citation type="submission" date="2021-07" db="EMBL/GenBank/DDBJ databases">
        <title>Genome data of Colletotrichum spaethianum.</title>
        <authorList>
            <person name="Utami Y.D."/>
            <person name="Hiruma K."/>
        </authorList>
    </citation>
    <scope>NUCLEOTIDE SEQUENCE [LARGE SCALE GENOMIC DNA]</scope>
    <source>
        <strain evidence="2 3">MAFF 242679</strain>
    </source>
</reference>
<proteinExistence type="predicted"/>
<comment type="caution">
    <text evidence="2">The sequence shown here is derived from an EMBL/GenBank/DDBJ whole genome shotgun (WGS) entry which is preliminary data.</text>
</comment>
<dbReference type="EMBL" id="BPPX01000073">
    <property type="protein sequence ID" value="GJC91146.1"/>
    <property type="molecule type" value="Genomic_DNA"/>
</dbReference>
<keyword evidence="3" id="KW-1185">Reference proteome</keyword>
<accession>A0AA37H3A6</accession>
<dbReference type="AlphaFoldDB" id="A0AA37H3A6"/>
<evidence type="ECO:0000256" key="1">
    <source>
        <dbReference type="SAM" id="MobiDB-lite"/>
    </source>
</evidence>
<evidence type="ECO:0000313" key="2">
    <source>
        <dbReference type="EMBL" id="GJC91146.1"/>
    </source>
</evidence>
<gene>
    <name evidence="2" type="ORF">ColLi_13984</name>
</gene>
<evidence type="ECO:0000313" key="3">
    <source>
        <dbReference type="Proteomes" id="UP001055172"/>
    </source>
</evidence>
<protein>
    <submittedName>
        <fullName evidence="2">Uncharacterized protein</fullName>
    </submittedName>
</protein>
<sequence>MSGLAQMLDHGDELSGLHTLPLLPPPIPLSALAHSQVPPPLVDARVTHTDCRGQGLVQPAHGLLDRVDAAVLDRLVDRRAHPPPRLDGLVEHRQELAYPPRQHAAADTAPGTGQHPPESRHVRLGFPGLRRWLERGSVQQGGPSPVLPPQFP</sequence>
<name>A0AA37H3A6_9PEZI</name>
<organism evidence="2 3">
    <name type="scientific">Colletotrichum liriopes</name>
    <dbReference type="NCBI Taxonomy" id="708192"/>
    <lineage>
        <taxon>Eukaryota</taxon>
        <taxon>Fungi</taxon>
        <taxon>Dikarya</taxon>
        <taxon>Ascomycota</taxon>
        <taxon>Pezizomycotina</taxon>
        <taxon>Sordariomycetes</taxon>
        <taxon>Hypocreomycetidae</taxon>
        <taxon>Glomerellales</taxon>
        <taxon>Glomerellaceae</taxon>
        <taxon>Colletotrichum</taxon>
        <taxon>Colletotrichum spaethianum species complex</taxon>
    </lineage>
</organism>
<feature type="region of interest" description="Disordered" evidence="1">
    <location>
        <begin position="80"/>
        <end position="126"/>
    </location>
</feature>